<accession>A0A443KKT7</accession>
<dbReference type="OrthoDB" id="7875342at2"/>
<reference evidence="6 7" key="2">
    <citation type="submission" date="2019-01" db="EMBL/GenBank/DDBJ databases">
        <authorList>
            <person name="Li Y."/>
        </authorList>
    </citation>
    <scope>NUCLEOTIDE SEQUENCE [LARGE SCALE GENOMIC DNA]</scope>
    <source>
        <strain evidence="5 6">07D10-4-3</strain>
        <strain evidence="2 9">2D-5</strain>
        <strain evidence="4 8">D19-10-3-21</strain>
        <strain evidence="3 7">SK2B-1</strain>
    </source>
</reference>
<dbReference type="RefSeq" id="WP_128180423.1">
    <property type="nucleotide sequence ID" value="NZ_JBHRSO010000050.1"/>
</dbReference>
<evidence type="ECO:0000313" key="8">
    <source>
        <dbReference type="Proteomes" id="UP000285295"/>
    </source>
</evidence>
<dbReference type="Pfam" id="PF18557">
    <property type="entry name" value="NepR"/>
    <property type="match status" value="1"/>
</dbReference>
<accession>A0A443K7F9</accession>
<evidence type="ECO:0000259" key="1">
    <source>
        <dbReference type="Pfam" id="PF18557"/>
    </source>
</evidence>
<proteinExistence type="predicted"/>
<evidence type="ECO:0000313" key="4">
    <source>
        <dbReference type="EMBL" id="RWR28675.1"/>
    </source>
</evidence>
<dbReference type="Proteomes" id="UP000285710">
    <property type="component" value="Unassembled WGS sequence"/>
</dbReference>
<dbReference type="Proteomes" id="UP000285295">
    <property type="component" value="Unassembled WGS sequence"/>
</dbReference>
<protein>
    <submittedName>
        <fullName evidence="5">Transcriptional regulator</fullName>
    </submittedName>
</protein>
<keyword evidence="9" id="KW-1185">Reference proteome</keyword>
<dbReference type="EMBL" id="SAUZ01000014">
    <property type="protein sequence ID" value="RWR19894.1"/>
    <property type="molecule type" value="Genomic_DNA"/>
</dbReference>
<evidence type="ECO:0000313" key="2">
    <source>
        <dbReference type="EMBL" id="RWR13858.1"/>
    </source>
</evidence>
<dbReference type="InterPro" id="IPR041649">
    <property type="entry name" value="NepR"/>
</dbReference>
<sequence>MFEDSQGNTSKARLREQINENLKRVYEDALKEEIPDRFKILLQQLKAKESNS</sequence>
<dbReference type="EMBL" id="SAUX01000014">
    <property type="protein sequence ID" value="RWR28675.1"/>
    <property type="molecule type" value="Genomic_DNA"/>
</dbReference>
<reference evidence="6 7" key="1">
    <citation type="submission" date="2019-01" db="EMBL/GenBank/DDBJ databases">
        <title>Sinorhodobacter populi sp. nov. isolated from the symptomatic bark tissue of Populus euramericana canker.</title>
        <authorList>
            <person name="Xu G."/>
        </authorList>
    </citation>
    <scope>NUCLEOTIDE SEQUENCE [LARGE SCALE GENOMIC DNA]</scope>
    <source>
        <strain evidence="5 6">07D10-4-3</strain>
        <strain evidence="2 9">2D-5</strain>
        <strain evidence="4 8">D19-10-3-21</strain>
        <strain evidence="3 7">SK2B-1</strain>
    </source>
</reference>
<dbReference type="EMBL" id="SAUY01000006">
    <property type="protein sequence ID" value="RWR33356.1"/>
    <property type="molecule type" value="Genomic_DNA"/>
</dbReference>
<dbReference type="AlphaFoldDB" id="A0A443KKT7"/>
<accession>A0A443JHG7</accession>
<dbReference type="Proteomes" id="UP000284476">
    <property type="component" value="Unassembled WGS sequence"/>
</dbReference>
<name>A0A443KKT7_9RHOB</name>
<organism evidence="5 6">
    <name type="scientific">Paenirhodobacter populi</name>
    <dbReference type="NCBI Taxonomy" id="2306993"/>
    <lineage>
        <taxon>Bacteria</taxon>
        <taxon>Pseudomonadati</taxon>
        <taxon>Pseudomonadota</taxon>
        <taxon>Alphaproteobacteria</taxon>
        <taxon>Rhodobacterales</taxon>
        <taxon>Rhodobacter group</taxon>
        <taxon>Paenirhodobacter</taxon>
    </lineage>
</organism>
<evidence type="ECO:0000313" key="6">
    <source>
        <dbReference type="Proteomes" id="UP000284451"/>
    </source>
</evidence>
<evidence type="ECO:0000313" key="3">
    <source>
        <dbReference type="EMBL" id="RWR19894.1"/>
    </source>
</evidence>
<evidence type="ECO:0000313" key="5">
    <source>
        <dbReference type="EMBL" id="RWR33356.1"/>
    </source>
</evidence>
<comment type="caution">
    <text evidence="5">The sequence shown here is derived from an EMBL/GenBank/DDBJ whole genome shotgun (WGS) entry which is preliminary data.</text>
</comment>
<dbReference type="Proteomes" id="UP000284451">
    <property type="component" value="Unassembled WGS sequence"/>
</dbReference>
<dbReference type="EMBL" id="SAUW01000004">
    <property type="protein sequence ID" value="RWR13858.1"/>
    <property type="molecule type" value="Genomic_DNA"/>
</dbReference>
<evidence type="ECO:0000313" key="9">
    <source>
        <dbReference type="Proteomes" id="UP000285710"/>
    </source>
</evidence>
<accession>A0A443IZT9</accession>
<gene>
    <name evidence="5" type="ORF">D2T29_06775</name>
    <name evidence="3" type="ORF">D2T30_13100</name>
    <name evidence="4" type="ORF">D2T31_13320</name>
    <name evidence="2" type="ORF">D2T33_05545</name>
</gene>
<evidence type="ECO:0000313" key="7">
    <source>
        <dbReference type="Proteomes" id="UP000284476"/>
    </source>
</evidence>
<feature type="domain" description="Anti-sigma factor NepR" evidence="1">
    <location>
        <begin position="15"/>
        <end position="49"/>
    </location>
</feature>